<dbReference type="EMBL" id="RDAM01000004">
    <property type="protein sequence ID" value="RRE94227.1"/>
    <property type="molecule type" value="Genomic_DNA"/>
</dbReference>
<feature type="transmembrane region" description="Helical" evidence="1">
    <location>
        <begin position="26"/>
        <end position="43"/>
    </location>
</feature>
<reference evidence="3" key="1">
    <citation type="submission" date="2018-10" db="EMBL/GenBank/DDBJ databases">
        <authorList>
            <person name="Fan Y."/>
            <person name="Timp W."/>
            <person name="Bergman Y."/>
            <person name="Tamma P."/>
            <person name="Simner P."/>
        </authorList>
    </citation>
    <scope>NUCLEOTIDE SEQUENCE</scope>
    <source>
        <strain evidence="3">KLPN_104</strain>
    </source>
</reference>
<dbReference type="EMBL" id="MPYG04000203">
    <property type="protein sequence ID" value="ROG88693.1"/>
    <property type="molecule type" value="Genomic_DNA"/>
</dbReference>
<dbReference type="AlphaFoldDB" id="A0A0G3RF79"/>
<evidence type="ECO:0000313" key="4">
    <source>
        <dbReference type="Proteomes" id="UP000275975"/>
    </source>
</evidence>
<dbReference type="Proteomes" id="UP000275975">
    <property type="component" value="Unassembled WGS sequence"/>
</dbReference>
<accession>A0A0G3RF79</accession>
<feature type="transmembrane region" description="Helical" evidence="1">
    <location>
        <begin position="49"/>
        <end position="69"/>
    </location>
</feature>
<name>A0A0G3RF79_KLEPN</name>
<protein>
    <submittedName>
        <fullName evidence="2">Uncharacterized protein</fullName>
    </submittedName>
</protein>
<dbReference type="Proteomes" id="UP000283322">
    <property type="component" value="Unassembled WGS sequence"/>
</dbReference>
<keyword evidence="1" id="KW-0812">Transmembrane</keyword>
<proteinExistence type="predicted"/>
<dbReference type="RefSeq" id="WP_020314631.1">
    <property type="nucleotide sequence ID" value="NZ_BIGJ01000005.1"/>
</dbReference>
<reference evidence="2 5" key="2">
    <citation type="submission" date="2018-10" db="EMBL/GenBank/DDBJ databases">
        <authorList>
            <person name="Vanduin D."/>
            <person name="Fouts D."/>
            <person name="Wright M."/>
            <person name="Sutton G."/>
            <person name="Nguyen K."/>
            <person name="Kreiswirth B."/>
            <person name="Chen L."/>
            <person name="Rojas L."/>
            <person name="Hujer A."/>
            <person name="Hujer K."/>
            <person name="Bonomo R."/>
            <person name="Adams M."/>
        </authorList>
    </citation>
    <scope>NUCLEOTIDE SEQUENCE [LARGE SCALE GENOMIC DNA]</scope>
    <source>
        <strain evidence="2 5">CRK0165</strain>
    </source>
</reference>
<evidence type="ECO:0000313" key="2">
    <source>
        <dbReference type="EMBL" id="ROG88693.1"/>
    </source>
</evidence>
<sequence>MSPVFRNALRFAGVPVDSSEPVRRQYGSRMIGIVTVCLLPLLVFDVPLWVFVLSQVIWGAGVYIGLSVAGDKSRNR</sequence>
<evidence type="ECO:0000313" key="3">
    <source>
        <dbReference type="EMBL" id="RRE94227.1"/>
    </source>
</evidence>
<evidence type="ECO:0000313" key="5">
    <source>
        <dbReference type="Proteomes" id="UP000283322"/>
    </source>
</evidence>
<comment type="caution">
    <text evidence="2">The sequence shown here is derived from an EMBL/GenBank/DDBJ whole genome shotgun (WGS) entry which is preliminary data.</text>
</comment>
<organism evidence="2 5">
    <name type="scientific">Klebsiella pneumoniae</name>
    <dbReference type="NCBI Taxonomy" id="573"/>
    <lineage>
        <taxon>Bacteria</taxon>
        <taxon>Pseudomonadati</taxon>
        <taxon>Pseudomonadota</taxon>
        <taxon>Gammaproteobacteria</taxon>
        <taxon>Enterobacterales</taxon>
        <taxon>Enterobacteriaceae</taxon>
        <taxon>Klebsiella/Raoultella group</taxon>
        <taxon>Klebsiella</taxon>
        <taxon>Klebsiella pneumoniae complex</taxon>
    </lineage>
</organism>
<gene>
    <name evidence="2" type="ORF">BL124_00026135</name>
    <name evidence="3" type="ORF">EAO17_30670</name>
</gene>
<reference evidence="3 4" key="3">
    <citation type="journal article" date="2019" name="Antimicrob. Agents Chemother.">
        <title>Applying Rapid Whole Genome Sequencing to Predict Phenotypic Antimicrobial Susceptibility Testing Results Among Carbapenem-Resistant Klebsiella pneumoniae Clinical Isolates.</title>
        <authorList>
            <person name="Tamma P.D."/>
            <person name="Fan Y."/>
            <person name="Bergman Y."/>
            <person name="Pertea G."/>
            <person name="Kazmi A."/>
            <person name="Lewis S."/>
            <person name="Carroll K.C."/>
            <person name="Schatz M.C."/>
            <person name="Timp W."/>
            <person name="Simner P.J."/>
        </authorList>
    </citation>
    <scope>NUCLEOTIDE SEQUENCE [LARGE SCALE GENOMIC DNA]</scope>
    <source>
        <strain evidence="3 4">KLPN_104</strain>
    </source>
</reference>
<evidence type="ECO:0000256" key="1">
    <source>
        <dbReference type="SAM" id="Phobius"/>
    </source>
</evidence>
<keyword evidence="1" id="KW-1133">Transmembrane helix</keyword>
<keyword evidence="1" id="KW-0472">Membrane</keyword>